<reference evidence="13 14" key="1">
    <citation type="journal article" date="2019" name="Nat. Ecol. Evol.">
        <title>Megaphylogeny resolves global patterns of mushroom evolution.</title>
        <authorList>
            <person name="Varga T."/>
            <person name="Krizsan K."/>
            <person name="Foldi C."/>
            <person name="Dima B."/>
            <person name="Sanchez-Garcia M."/>
            <person name="Sanchez-Ramirez S."/>
            <person name="Szollosi G.J."/>
            <person name="Szarkandi J.G."/>
            <person name="Papp V."/>
            <person name="Albert L."/>
            <person name="Andreopoulos W."/>
            <person name="Angelini C."/>
            <person name="Antonin V."/>
            <person name="Barry K.W."/>
            <person name="Bougher N.L."/>
            <person name="Buchanan P."/>
            <person name="Buyck B."/>
            <person name="Bense V."/>
            <person name="Catcheside P."/>
            <person name="Chovatia M."/>
            <person name="Cooper J."/>
            <person name="Damon W."/>
            <person name="Desjardin D."/>
            <person name="Finy P."/>
            <person name="Geml J."/>
            <person name="Haridas S."/>
            <person name="Hughes K."/>
            <person name="Justo A."/>
            <person name="Karasinski D."/>
            <person name="Kautmanova I."/>
            <person name="Kiss B."/>
            <person name="Kocsube S."/>
            <person name="Kotiranta H."/>
            <person name="LaButti K.M."/>
            <person name="Lechner B.E."/>
            <person name="Liimatainen K."/>
            <person name="Lipzen A."/>
            <person name="Lukacs Z."/>
            <person name="Mihaltcheva S."/>
            <person name="Morgado L.N."/>
            <person name="Niskanen T."/>
            <person name="Noordeloos M.E."/>
            <person name="Ohm R.A."/>
            <person name="Ortiz-Santana B."/>
            <person name="Ovrebo C."/>
            <person name="Racz N."/>
            <person name="Riley R."/>
            <person name="Savchenko A."/>
            <person name="Shiryaev A."/>
            <person name="Soop K."/>
            <person name="Spirin V."/>
            <person name="Szebenyi C."/>
            <person name="Tomsovsky M."/>
            <person name="Tulloss R.E."/>
            <person name="Uehling J."/>
            <person name="Grigoriev I.V."/>
            <person name="Vagvolgyi C."/>
            <person name="Papp T."/>
            <person name="Martin F.M."/>
            <person name="Miettinen O."/>
            <person name="Hibbett D.S."/>
            <person name="Nagy L.G."/>
        </authorList>
    </citation>
    <scope>NUCLEOTIDE SEQUENCE [LARGE SCALE GENOMIC DNA]</scope>
    <source>
        <strain evidence="13 14">CBS 121175</strain>
    </source>
</reference>
<gene>
    <name evidence="13" type="ORF">FA15DRAFT_753049</name>
</gene>
<evidence type="ECO:0000256" key="4">
    <source>
        <dbReference type="ARBA" id="ARBA00022927"/>
    </source>
</evidence>
<evidence type="ECO:0000256" key="3">
    <source>
        <dbReference type="ARBA" id="ARBA00022816"/>
    </source>
</evidence>
<protein>
    <recommendedName>
        <fullName evidence="9">Nucleoporin NUP188</fullName>
    </recommendedName>
</protein>
<dbReference type="EMBL" id="ML210152">
    <property type="protein sequence ID" value="TFK28983.1"/>
    <property type="molecule type" value="Genomic_DNA"/>
</dbReference>
<feature type="compositionally biased region" description="Basic and acidic residues" evidence="10">
    <location>
        <begin position="1259"/>
        <end position="1273"/>
    </location>
</feature>
<organism evidence="13 14">
    <name type="scientific">Coprinopsis marcescibilis</name>
    <name type="common">Agaric fungus</name>
    <name type="synonym">Psathyrella marcescibilis</name>
    <dbReference type="NCBI Taxonomy" id="230819"/>
    <lineage>
        <taxon>Eukaryota</taxon>
        <taxon>Fungi</taxon>
        <taxon>Dikarya</taxon>
        <taxon>Basidiomycota</taxon>
        <taxon>Agaricomycotina</taxon>
        <taxon>Agaricomycetes</taxon>
        <taxon>Agaricomycetidae</taxon>
        <taxon>Agaricales</taxon>
        <taxon>Agaricineae</taxon>
        <taxon>Psathyrellaceae</taxon>
        <taxon>Coprinopsis</taxon>
    </lineage>
</organism>
<evidence type="ECO:0000256" key="1">
    <source>
        <dbReference type="ARBA" id="ARBA00004567"/>
    </source>
</evidence>
<evidence type="ECO:0000256" key="7">
    <source>
        <dbReference type="ARBA" id="ARBA00023242"/>
    </source>
</evidence>
<keyword evidence="7" id="KW-0539">Nucleus</keyword>
<feature type="region of interest" description="Disordered" evidence="10">
    <location>
        <begin position="761"/>
        <end position="781"/>
    </location>
</feature>
<keyword evidence="3" id="KW-0509">mRNA transport</keyword>
<evidence type="ECO:0000256" key="9">
    <source>
        <dbReference type="ARBA" id="ARBA00040174"/>
    </source>
</evidence>
<keyword evidence="2" id="KW-0813">Transport</keyword>
<evidence type="ECO:0000256" key="10">
    <source>
        <dbReference type="SAM" id="MobiDB-lite"/>
    </source>
</evidence>
<dbReference type="GO" id="GO:0006405">
    <property type="term" value="P:RNA export from nucleus"/>
    <property type="evidence" value="ECO:0007669"/>
    <property type="project" value="TreeGrafter"/>
</dbReference>
<dbReference type="Gene3D" id="1.25.10.70">
    <property type="match status" value="1"/>
</dbReference>
<feature type="region of interest" description="Disordered" evidence="10">
    <location>
        <begin position="2175"/>
        <end position="2196"/>
    </location>
</feature>
<evidence type="ECO:0000256" key="5">
    <source>
        <dbReference type="ARBA" id="ARBA00023010"/>
    </source>
</evidence>
<evidence type="ECO:0000256" key="8">
    <source>
        <dbReference type="ARBA" id="ARBA00038387"/>
    </source>
</evidence>
<evidence type="ECO:0000259" key="11">
    <source>
        <dbReference type="Pfam" id="PF10487"/>
    </source>
</evidence>
<dbReference type="GO" id="GO:0017056">
    <property type="term" value="F:structural constituent of nuclear pore"/>
    <property type="evidence" value="ECO:0007669"/>
    <property type="project" value="InterPro"/>
</dbReference>
<dbReference type="InterPro" id="IPR044840">
    <property type="entry name" value="Nup188"/>
</dbReference>
<dbReference type="Pfam" id="PF21093">
    <property type="entry name" value="Nup188_N-subdom_III"/>
    <property type="match status" value="1"/>
</dbReference>
<feature type="domain" description="Nucleoporin Nup188 N-terminal" evidence="11">
    <location>
        <begin position="34"/>
        <end position="348"/>
    </location>
</feature>
<sequence>MSEEGRSNLIDVSYSQLHLVLSGHQEGLTPDQVKELLVARKSVLQNVCKGSVFGLPSQESRKKIESGSVNLTDGVTARVEDAEKQFVLAISSKFNIDEIQAFILFRSFLFNQGLPAITSKQSKDAMVEEVLTAIGPFYYSERLYAINVLGPLFRAYGEDSSDSLSDIAFEFLPTIIPDPVEFTIQLINAYTAKTSQVLPESIMSTNDPKLAMTWAKRSLRDQLALLELLFWIMWGYAPCTASIVLKVFQAAYGTQLGMEQRNTNLMLDEESQQLVKDCAAFWILITIEVLELENVSDDDSLELTDTPSGKTLYIASPKTLEKIHAVVMSNDNSKFSCTFVAWTYVLSRIVAKASTLDNVPPEYQPFLDTINPPLTRSYTKESEPLHVQMTRAAIAPESGLFTLLHDLLTKSAPFVTSIAWRTGSAVREPNAIAYRSTLKGVVMALLELTPVEHIAPLDEFLDVWTALFGRSEPSAVSSLCLQFWQGDWPHRISITPPNATNAYITSTQHQTGALARRALIDVARTRFPIHLSPLMKLIRSMTGSGFLDTDPLGTSTGGDLGVVASTPEGIILPIERVVCARFVYQFFQHLPTFAQLIHLSQCSGPHAMYERVYNSHGSSSVPVYTNLRPLRLPGGSILPAKSHGTVVSDSGDAIVVAWRHQHSGWKLILDILGWYVRRRHMEFKSSSNSGAGGNGALTAADVSGSTDIFTRRGTHQAQNLPAVTISIEDVGMELTDQNDEQVVTDALDLLRSIVQSNPSQAEELMSSLEKQDPGSVPESPPDLVQLTTMILEEALSRTGARTGAYTFGSMNRNAETRSPVRMQLITSCLSVLAALLANPVYSNRVWLYIRSTSALFGGGGDGGMVSDKSYASTALAVERATGQYTVTLALLHLVQQLLYDAALTVQYPDPSGEQVPTSQLYHNLGAFKMQQVKEEVLMRAIRFVHSEIWIEHLGWKYNQLGDRFEIGRRIASLYSCVLINFPPSLPPQHQQQQQQQSKLFGKGNFSSSVQPKPYPLLSQAIADIMLLRATTSTITPLVSSLASGGQVVRMLHAARRFGDVRRLVMLLDSLLLLARQVINAKLCLQAESGGDRPVAVSLLEQALCARVVGGAASHDAVHSAKQDPIDVLAGYVKDRDIGADVPYQAIRLLTTLAKSLSVSTSSSFNPGSSSVHFGNSLAVSSVLTSSASTTATTMIGHLSNPEAVVSAFIGIVQHPYDDIDLRIAVWKFIALIVDVEPALGGLFVAGKFRIPGEFDVVDRKGKGKEGDGKRKEQEAEDEEPDERPRRDALHAAHDTLSHWRQLWEVQPELLAAVLEFMTIVWQHALEHKVSIEPLREHVRFWENIGAIVREEVGPVPEYDTEEYVVIDKVQHSNHNESVVVHSYRTLSKALAVKLVSLDVGFHLQTAGTAGGGTPPKRPHSFAAMEPQFKSEEELGDLLSEAVPSPYAPRLHDAAAERLKTDFPGLTLQQLQLKEPLSDRIYGDRFAFSMSLLQDRLHDYKGTIDADGMDDPIDSITKLVLSINLNLSLTHAQTSLTESWENLLRQCVPYLRPDLKLRASLLCAASSISGGIAMEHRRGEMMASIHGTRLALLLAIVEVAWFSSSQKTQAAETTPFLELVENLRDIVNNEAQNPVKSLMGALPNPFHRTLLQLLFFFAKEARILLNRPKALNADQRLTIMSASEAVLSLVQEGLRIVFVAAQSRRDVELDRDMELLVAVFEQCTKTDISPSSTYWLARCQEADVMRASLELFVRTDLSGLSDLPLLLSLKHPLYAPHILMFHMAVVSNPIAAERFASEGLLAAYSQNSISAAISAGRIDVVIPELPGERSPVHIAYCSMLSIVAKVVLALGRHNHYFDAEACGFVQLYGDQISRALSWGVGDSITMPGLEEMEQVVNLFYAIASSVPNSASASSSSFGSLTTGGVNPAVDKVLKVFTTHALLLLQQINYAITHPNHLGSVFEGVTQAERVQHERSAQVADPLKRPLVAQLVHRLFRLSSNVLGTLVVVSRADSVLCLPEEDWPVGEAVIIPHSKVVVGEPASLGTLLELGNCSLDILRDFVGRPGGQSLVPASGLQAGAAPGAPGASLDVRQGVVTARRSLESVLVYAVTQLAMWLAKSEGEPGSGGQDEGMDEQGMDGVSPLGLGGRGDGAGGKVGRSGGGLSLSALGGSVGASVHGNSQSGSGGGSGGSARAVSTSISMAERVRRGMTGEMASDLQALLVKAKPVMAKCDAVVGKESTDVMGILAVFVRDRVGAGV</sequence>
<dbReference type="InterPro" id="IPR048883">
    <property type="entry name" value="Nup188_N-subdom_III"/>
</dbReference>
<proteinExistence type="inferred from homology"/>
<comment type="subcellular location">
    <subcellularLocation>
        <location evidence="1">Nucleus</location>
        <location evidence="1">Nuclear pore complex</location>
    </subcellularLocation>
</comment>
<dbReference type="PANTHER" id="PTHR31431">
    <property type="entry name" value="NUCLEOPORIN NUP188 HOMOLOG"/>
    <property type="match status" value="1"/>
</dbReference>
<accession>A0A5C3L923</accession>
<keyword evidence="5" id="KW-0811">Translocation</keyword>
<dbReference type="Proteomes" id="UP000307440">
    <property type="component" value="Unassembled WGS sequence"/>
</dbReference>
<keyword evidence="14" id="KW-1185">Reference proteome</keyword>
<name>A0A5C3L923_COPMA</name>
<dbReference type="OrthoDB" id="102511at2759"/>
<feature type="domain" description="Nucleoporin Nup188 N-terminal subdomain III" evidence="12">
    <location>
        <begin position="822"/>
        <end position="1103"/>
    </location>
</feature>
<evidence type="ECO:0000259" key="12">
    <source>
        <dbReference type="Pfam" id="PF21093"/>
    </source>
</evidence>
<dbReference type="Pfam" id="PF10487">
    <property type="entry name" value="Nup188_N"/>
    <property type="match status" value="1"/>
</dbReference>
<dbReference type="GO" id="GO:0044611">
    <property type="term" value="C:nuclear pore inner ring"/>
    <property type="evidence" value="ECO:0007669"/>
    <property type="project" value="TreeGrafter"/>
</dbReference>
<dbReference type="GO" id="GO:0006606">
    <property type="term" value="P:protein import into nucleus"/>
    <property type="evidence" value="ECO:0007669"/>
    <property type="project" value="TreeGrafter"/>
</dbReference>
<dbReference type="InterPro" id="IPR018864">
    <property type="entry name" value="Nucleoporin_Nup188_N"/>
</dbReference>
<dbReference type="PANTHER" id="PTHR31431:SF1">
    <property type="entry name" value="NUCLEOPORIN NUP188"/>
    <property type="match status" value="1"/>
</dbReference>
<feature type="compositionally biased region" description="Gly residues" evidence="10">
    <location>
        <begin position="2143"/>
        <end position="2155"/>
    </location>
</feature>
<feature type="region of interest" description="Disordered" evidence="10">
    <location>
        <begin position="2118"/>
        <end position="2155"/>
    </location>
</feature>
<evidence type="ECO:0000256" key="2">
    <source>
        <dbReference type="ARBA" id="ARBA00022448"/>
    </source>
</evidence>
<keyword evidence="6" id="KW-0906">Nuclear pore complex</keyword>
<feature type="region of interest" description="Disordered" evidence="10">
    <location>
        <begin position="1259"/>
        <end position="1286"/>
    </location>
</feature>
<evidence type="ECO:0000313" key="13">
    <source>
        <dbReference type="EMBL" id="TFK28983.1"/>
    </source>
</evidence>
<comment type="similarity">
    <text evidence="8">Belongs to the Nup188 family.</text>
</comment>
<evidence type="ECO:0000256" key="6">
    <source>
        <dbReference type="ARBA" id="ARBA00023132"/>
    </source>
</evidence>
<dbReference type="STRING" id="230819.A0A5C3L923"/>
<keyword evidence="4" id="KW-0653">Protein transport</keyword>
<dbReference type="GO" id="GO:0051028">
    <property type="term" value="P:mRNA transport"/>
    <property type="evidence" value="ECO:0007669"/>
    <property type="project" value="UniProtKB-KW"/>
</dbReference>
<evidence type="ECO:0000313" key="14">
    <source>
        <dbReference type="Proteomes" id="UP000307440"/>
    </source>
</evidence>